<dbReference type="AlphaFoldDB" id="A0AAD9YX53"/>
<comment type="caution">
    <text evidence="2">The sequence shown here is derived from an EMBL/GenBank/DDBJ whole genome shotgun (WGS) entry which is preliminary data.</text>
</comment>
<keyword evidence="3" id="KW-1185">Reference proteome</keyword>
<dbReference type="EMBL" id="JASNWA010000011">
    <property type="protein sequence ID" value="KAK3166971.1"/>
    <property type="molecule type" value="Genomic_DNA"/>
</dbReference>
<accession>A0AAD9YX53</accession>
<dbReference type="GO" id="GO:0004497">
    <property type="term" value="F:monooxygenase activity"/>
    <property type="evidence" value="ECO:0007669"/>
    <property type="project" value="InterPro"/>
</dbReference>
<keyword evidence="1" id="KW-1133">Transmembrane helix</keyword>
<dbReference type="InterPro" id="IPR001128">
    <property type="entry name" value="Cyt_P450"/>
</dbReference>
<dbReference type="SUPFAM" id="SSF48264">
    <property type="entry name" value="Cytochrome P450"/>
    <property type="match status" value="1"/>
</dbReference>
<evidence type="ECO:0000256" key="1">
    <source>
        <dbReference type="SAM" id="Phobius"/>
    </source>
</evidence>
<feature type="transmembrane region" description="Helical" evidence="1">
    <location>
        <begin position="51"/>
        <end position="74"/>
    </location>
</feature>
<keyword evidence="1" id="KW-0812">Transmembrane</keyword>
<proteinExistence type="predicted"/>
<dbReference type="GO" id="GO:0016705">
    <property type="term" value="F:oxidoreductase activity, acting on paired donors, with incorporation or reduction of molecular oxygen"/>
    <property type="evidence" value="ECO:0007669"/>
    <property type="project" value="InterPro"/>
</dbReference>
<evidence type="ECO:0000313" key="3">
    <source>
        <dbReference type="Proteomes" id="UP001276659"/>
    </source>
</evidence>
<reference evidence="2" key="1">
    <citation type="submission" date="2022-11" db="EMBL/GenBank/DDBJ databases">
        <title>Chromosomal genome sequence assembly and mating type (MAT) locus characterization of the leprose asexual lichenized fungus Lepraria neglecta (Nyl.) Erichsen.</title>
        <authorList>
            <person name="Allen J.L."/>
            <person name="Pfeffer B."/>
        </authorList>
    </citation>
    <scope>NUCLEOTIDE SEQUENCE</scope>
    <source>
        <strain evidence="2">Allen 5258</strain>
    </source>
</reference>
<dbReference type="Gene3D" id="1.10.630.10">
    <property type="entry name" value="Cytochrome P450"/>
    <property type="match status" value="1"/>
</dbReference>
<evidence type="ECO:0000313" key="2">
    <source>
        <dbReference type="EMBL" id="KAK3166971.1"/>
    </source>
</evidence>
<dbReference type="Pfam" id="PF00067">
    <property type="entry name" value="p450"/>
    <property type="match status" value="1"/>
</dbReference>
<name>A0AAD9YX53_9LECA</name>
<dbReference type="InterPro" id="IPR036396">
    <property type="entry name" value="Cyt_P450_sf"/>
</dbReference>
<dbReference type="Proteomes" id="UP001276659">
    <property type="component" value="Unassembled WGS sequence"/>
</dbReference>
<dbReference type="GO" id="GO:0005506">
    <property type="term" value="F:iron ion binding"/>
    <property type="evidence" value="ECO:0007669"/>
    <property type="project" value="InterPro"/>
</dbReference>
<sequence length="96" mass="10858">MKQNRLDHARFAYDKTEKRANDKVDHPDFVSYMLKNNDKNGMADDELKKNAAILIVAGSETTATLLAGLTWLVLHNADIHSKLQIEVRSAFTSQEE</sequence>
<dbReference type="GO" id="GO:0020037">
    <property type="term" value="F:heme binding"/>
    <property type="evidence" value="ECO:0007669"/>
    <property type="project" value="InterPro"/>
</dbReference>
<evidence type="ECO:0008006" key="4">
    <source>
        <dbReference type="Google" id="ProtNLM"/>
    </source>
</evidence>
<protein>
    <recommendedName>
        <fullName evidence="4">Cytochrome P450</fullName>
    </recommendedName>
</protein>
<organism evidence="2 3">
    <name type="scientific">Lepraria neglecta</name>
    <dbReference type="NCBI Taxonomy" id="209136"/>
    <lineage>
        <taxon>Eukaryota</taxon>
        <taxon>Fungi</taxon>
        <taxon>Dikarya</taxon>
        <taxon>Ascomycota</taxon>
        <taxon>Pezizomycotina</taxon>
        <taxon>Lecanoromycetes</taxon>
        <taxon>OSLEUM clade</taxon>
        <taxon>Lecanoromycetidae</taxon>
        <taxon>Lecanorales</taxon>
        <taxon>Lecanorineae</taxon>
        <taxon>Stereocaulaceae</taxon>
        <taxon>Lepraria</taxon>
    </lineage>
</organism>
<keyword evidence="1" id="KW-0472">Membrane</keyword>
<gene>
    <name evidence="2" type="ORF">OEA41_010096</name>
</gene>